<organism evidence="2 3">
    <name type="scientific">Candidatus Nomurabacteria bacterium GW2011_GWC2_42_20</name>
    <dbReference type="NCBI Taxonomy" id="1618756"/>
    <lineage>
        <taxon>Bacteria</taxon>
        <taxon>Candidatus Nomuraibacteriota</taxon>
    </lineage>
</organism>
<dbReference type="Proteomes" id="UP000034704">
    <property type="component" value="Unassembled WGS sequence"/>
</dbReference>
<dbReference type="AlphaFoldDB" id="A0A0G0ZGF0"/>
<evidence type="ECO:0000256" key="1">
    <source>
        <dbReference type="ARBA" id="ARBA00010105"/>
    </source>
</evidence>
<comment type="similarity">
    <text evidence="1">Belongs to the MYG1 family.</text>
</comment>
<evidence type="ECO:0000313" key="2">
    <source>
        <dbReference type="EMBL" id="KKS47764.1"/>
    </source>
</evidence>
<dbReference type="GO" id="GO:0005737">
    <property type="term" value="C:cytoplasm"/>
    <property type="evidence" value="ECO:0007669"/>
    <property type="project" value="TreeGrafter"/>
</dbReference>
<dbReference type="PANTHER" id="PTHR11215:SF1">
    <property type="entry name" value="MYG1 EXONUCLEASE"/>
    <property type="match status" value="1"/>
</dbReference>
<dbReference type="Pfam" id="PF03690">
    <property type="entry name" value="MYG1_exonuc"/>
    <property type="match status" value="1"/>
</dbReference>
<proteinExistence type="inferred from homology"/>
<dbReference type="GO" id="GO:0016787">
    <property type="term" value="F:hydrolase activity"/>
    <property type="evidence" value="ECO:0007669"/>
    <property type="project" value="UniProtKB-KW"/>
</dbReference>
<dbReference type="InterPro" id="IPR003226">
    <property type="entry name" value="MYG1_exonuclease"/>
</dbReference>
<keyword evidence="2" id="KW-0378">Hydrolase</keyword>
<dbReference type="PATRIC" id="fig|1618756.3.peg.409"/>
<dbReference type="STRING" id="1618756.UV12_C0005G0039"/>
<gene>
    <name evidence="2" type="ORF">UV12_C0005G0039</name>
</gene>
<comment type="caution">
    <text evidence="2">The sequence shown here is derived from an EMBL/GenBank/DDBJ whole genome shotgun (WGS) entry which is preliminary data.</text>
</comment>
<evidence type="ECO:0000313" key="3">
    <source>
        <dbReference type="Proteomes" id="UP000034704"/>
    </source>
</evidence>
<reference evidence="2 3" key="1">
    <citation type="journal article" date="2015" name="Nature">
        <title>rRNA introns, odd ribosomes, and small enigmatic genomes across a large radiation of phyla.</title>
        <authorList>
            <person name="Brown C.T."/>
            <person name="Hug L.A."/>
            <person name="Thomas B.C."/>
            <person name="Sharon I."/>
            <person name="Castelle C.J."/>
            <person name="Singh A."/>
            <person name="Wilkins M.J."/>
            <person name="Williams K.H."/>
            <person name="Banfield J.F."/>
        </authorList>
    </citation>
    <scope>NUCLEOTIDE SEQUENCE [LARGE SCALE GENOMIC DNA]</scope>
</reference>
<dbReference type="EMBL" id="LCDG01000005">
    <property type="protein sequence ID" value="KKS47764.1"/>
    <property type="molecule type" value="Genomic_DNA"/>
</dbReference>
<dbReference type="PANTHER" id="PTHR11215">
    <property type="entry name" value="METAL DEPENDENT HYDROLASE - RELATED"/>
    <property type="match status" value="1"/>
</dbReference>
<accession>A0A0G0ZGF0</accession>
<name>A0A0G0ZGF0_9BACT</name>
<protein>
    <submittedName>
        <fullName evidence="2">Metal-dependent protein hydrolase</fullName>
    </submittedName>
</protein>
<sequence length="300" mass="33323">MNDTNAKNLKKIITHSGNFHADEVFACAVLSILNNGNVEIVRSRDEDVWATGDYVVDVGGVYNIETKRFDHHQIGGAGVRQNGTPYSSFGLVWKEFGEKISGSQYVARIIDERIAQPVDAGDNGFETFGVRGEVTPYLLQDVVSAFRPGWNEERTEDEGFFEAVSFAEKILSREIMRAKTEEEGKRHAEEAYVKAEDKRIVVLDDHYPWYEALGTKPEPLFVVKPDRGNMGKWKIETVRSDVHSFKNRKNLPSAWAGKTGAELAEVSGVADALFCHNKLFIAVAGSKEGALKLAQIAVEA</sequence>